<evidence type="ECO:0000313" key="2">
    <source>
        <dbReference type="Proteomes" id="UP000002194"/>
    </source>
</evidence>
<name>Q72DQ2_NITV2</name>
<proteinExistence type="predicted"/>
<dbReference type="EnsemblBacteria" id="AAS95357">
    <property type="protein sequence ID" value="AAS95357"/>
    <property type="gene ID" value="DVU_0877"/>
</dbReference>
<reference evidence="1 2" key="1">
    <citation type="journal article" date="2004" name="Nat. Biotechnol.">
        <title>The genome sequence of the anaerobic, sulfate-reducing bacterium Desulfovibrio vulgaris Hildenborough.</title>
        <authorList>
            <person name="Heidelberg J.F."/>
            <person name="Seshadri R."/>
            <person name="Haveman S.A."/>
            <person name="Hemme C.L."/>
            <person name="Paulsen I.T."/>
            <person name="Kolonay J.F."/>
            <person name="Eisen J.A."/>
            <person name="Ward N."/>
            <person name="Methe B."/>
            <person name="Brinkac L.M."/>
            <person name="Daugherty S.C."/>
            <person name="Deboy R.T."/>
            <person name="Dodson R.J."/>
            <person name="Durkin A.S."/>
            <person name="Madupu R."/>
            <person name="Nelson W.C."/>
            <person name="Sullivan S.A."/>
            <person name="Fouts D."/>
            <person name="Haft D.H."/>
            <person name="Selengut J."/>
            <person name="Peterson J.D."/>
            <person name="Davidsen T.M."/>
            <person name="Zafar N."/>
            <person name="Zhou L."/>
            <person name="Radune D."/>
            <person name="Dimitrov G."/>
            <person name="Hance M."/>
            <person name="Tran K."/>
            <person name="Khouri H."/>
            <person name="Gill J."/>
            <person name="Utterback T.R."/>
            <person name="Feldblyum T.V."/>
            <person name="Wall J.D."/>
            <person name="Voordouw G."/>
            <person name="Fraser C.M."/>
        </authorList>
    </citation>
    <scope>NUCLEOTIDE SEQUENCE [LARGE SCALE GENOMIC DNA]</scope>
    <source>
        <strain evidence="2">ATCC 29579 / DSM 644 / NCIMB 8303 / VKM B-1760 / Hildenborough</strain>
    </source>
</reference>
<dbReference type="STRING" id="882.DVU_0877"/>
<sequence>MSARMTFRLTSHEAAAYPCDETSFTVASRDCLIMPRRHATSAPVTPE</sequence>
<protein>
    <submittedName>
        <fullName evidence="1">Uncharacterized protein</fullName>
    </submittedName>
</protein>
<dbReference type="KEGG" id="dvu:DVU_0877"/>
<dbReference type="AlphaFoldDB" id="Q72DQ2"/>
<dbReference type="Proteomes" id="UP000002194">
    <property type="component" value="Chromosome"/>
</dbReference>
<accession>Q72DQ2</accession>
<dbReference type="HOGENOM" id="CLU_3167322_0_0_7"/>
<dbReference type="PaxDb" id="882-DVU_0877"/>
<organism evidence="1 2">
    <name type="scientific">Nitratidesulfovibrio vulgaris (strain ATCC 29579 / DSM 644 / CCUG 34227 / NCIMB 8303 / VKM B-1760 / Hildenborough)</name>
    <name type="common">Desulfovibrio vulgaris</name>
    <dbReference type="NCBI Taxonomy" id="882"/>
    <lineage>
        <taxon>Bacteria</taxon>
        <taxon>Pseudomonadati</taxon>
        <taxon>Thermodesulfobacteriota</taxon>
        <taxon>Desulfovibrionia</taxon>
        <taxon>Desulfovibrionales</taxon>
        <taxon>Desulfovibrionaceae</taxon>
        <taxon>Nitratidesulfovibrio</taxon>
    </lineage>
</organism>
<gene>
    <name evidence="1" type="ordered locus">DVU_0877</name>
</gene>
<keyword evidence="2" id="KW-1185">Reference proteome</keyword>
<dbReference type="EMBL" id="AE017285">
    <property type="protein sequence ID" value="AAS95357.1"/>
    <property type="molecule type" value="Genomic_DNA"/>
</dbReference>
<evidence type="ECO:0000313" key="1">
    <source>
        <dbReference type="EMBL" id="AAS95357.1"/>
    </source>
</evidence>